<protein>
    <recommendedName>
        <fullName evidence="3">Thiamine transport system permease protein ThiP</fullName>
    </recommendedName>
</protein>
<keyword evidence="7 11" id="KW-0812">Transmembrane</keyword>
<dbReference type="Pfam" id="PF00528">
    <property type="entry name" value="BPD_transp_1"/>
    <property type="match status" value="1"/>
</dbReference>
<evidence type="ECO:0000256" key="11">
    <source>
        <dbReference type="RuleBase" id="RU363032"/>
    </source>
</evidence>
<dbReference type="PANTHER" id="PTHR30183">
    <property type="entry name" value="MOLYBDENUM TRANSPORT SYSTEM PERMEASE PROTEIN MODB"/>
    <property type="match status" value="1"/>
</dbReference>
<name>A0A371X3L0_9HYPH</name>
<gene>
    <name evidence="13" type="primary">thiP</name>
    <name evidence="13" type="ORF">DYI37_11240</name>
</gene>
<evidence type="ECO:0000256" key="3">
    <source>
        <dbReference type="ARBA" id="ARBA00016947"/>
    </source>
</evidence>
<dbReference type="NCBIfam" id="TIGR01253">
    <property type="entry name" value="thiP"/>
    <property type="match status" value="1"/>
</dbReference>
<evidence type="ECO:0000313" key="13">
    <source>
        <dbReference type="EMBL" id="RFC63789.1"/>
    </source>
</evidence>
<feature type="transmembrane region" description="Helical" evidence="11">
    <location>
        <begin position="225"/>
        <end position="247"/>
    </location>
</feature>
<sequence>MRSRKGGDGIRAAASATSVGDGAKTHAGGGLRLGADTDRLWRLSLGLLAALALAGFVAGGFVLLLAGTGAELPVASILGDGYLRGVVFFTLEQAALSTLISVLAAIPLAAALHRARFRGRTSVLRIFLLPQALPVLVGALAIITVWGRNGVVSDLGAALGLPRFSIYGLEGILLAHAFFNIPLAARLMIAALDAVPRESWRLAGQLSFSPLTTFRLVEWPAIRRALPAAASLVFMLCATSFTIVLVLGGGPGATTLEVAIYQTLRYEFDPGRAVALSLLQIALTALVLTLATRLGSAEAGDFGLGGTARRHDTPSRWRSLFDLAVLFAGLLFILSPFVAILVAGLKADLVRLLTEPAVLDALVTSLWVSLSSGTLAIFLSVAILLGVEALASAERRAVIASAIPRRGLEITASLVLVVPPVVLGAGWFLGLRQVTNVFAAAPYVVVLTNMAMAVPFAVRILGPALQDAHLRSEKLADSLGMSGLSRFRLLDWPALRRPMGLAFALSVAISLGDLGAIALFGNREFTTLPYLLYQRMGSYRTEDAAGLALILGVVCLALIWFAERSSSLGARS</sequence>
<feature type="transmembrane region" description="Helical" evidence="11">
    <location>
        <begin position="365"/>
        <end position="387"/>
    </location>
</feature>
<feature type="transmembrane region" description="Helical" evidence="11">
    <location>
        <begin position="408"/>
        <end position="429"/>
    </location>
</feature>
<keyword evidence="6" id="KW-0997">Cell inner membrane</keyword>
<evidence type="ECO:0000256" key="7">
    <source>
        <dbReference type="ARBA" id="ARBA00022692"/>
    </source>
</evidence>
<feature type="transmembrane region" description="Helical" evidence="11">
    <location>
        <begin position="441"/>
        <end position="462"/>
    </location>
</feature>
<dbReference type="PROSITE" id="PS50928">
    <property type="entry name" value="ABC_TM1"/>
    <property type="match status" value="2"/>
</dbReference>
<evidence type="ECO:0000256" key="1">
    <source>
        <dbReference type="ARBA" id="ARBA00004429"/>
    </source>
</evidence>
<dbReference type="RefSeq" id="WP_116683515.1">
    <property type="nucleotide sequence ID" value="NZ_QURL01000004.1"/>
</dbReference>
<accession>A0A371X3L0</accession>
<feature type="transmembrane region" description="Helical" evidence="11">
    <location>
        <begin position="40"/>
        <end position="66"/>
    </location>
</feature>
<dbReference type="Proteomes" id="UP000264310">
    <property type="component" value="Unassembled WGS sequence"/>
</dbReference>
<comment type="caution">
    <text evidence="13">The sequence shown here is derived from an EMBL/GenBank/DDBJ whole genome shotgun (WGS) entry which is preliminary data.</text>
</comment>
<keyword evidence="4 11" id="KW-0813">Transport</keyword>
<feature type="transmembrane region" description="Helical" evidence="11">
    <location>
        <begin position="501"/>
        <end position="521"/>
    </location>
</feature>
<feature type="transmembrane region" description="Helical" evidence="11">
    <location>
        <begin position="123"/>
        <end position="146"/>
    </location>
</feature>
<dbReference type="GO" id="GO:0022857">
    <property type="term" value="F:transmembrane transporter activity"/>
    <property type="evidence" value="ECO:0007669"/>
    <property type="project" value="InterPro"/>
</dbReference>
<dbReference type="Gene3D" id="1.10.3720.10">
    <property type="entry name" value="MetI-like"/>
    <property type="match status" value="2"/>
</dbReference>
<evidence type="ECO:0000256" key="8">
    <source>
        <dbReference type="ARBA" id="ARBA00022737"/>
    </source>
</evidence>
<evidence type="ECO:0000259" key="12">
    <source>
        <dbReference type="PROSITE" id="PS50928"/>
    </source>
</evidence>
<proteinExistence type="inferred from homology"/>
<dbReference type="InterPro" id="IPR005947">
    <property type="entry name" value="ThiP_ABC_transpt"/>
</dbReference>
<feature type="transmembrane region" description="Helical" evidence="11">
    <location>
        <begin position="320"/>
        <end position="345"/>
    </location>
</feature>
<dbReference type="PANTHER" id="PTHR30183:SF9">
    <property type="entry name" value="THIAMINE TRANSPORT SYSTEM PERMEASE PROTEIN THIP"/>
    <property type="match status" value="1"/>
</dbReference>
<feature type="transmembrane region" description="Helical" evidence="11">
    <location>
        <begin position="544"/>
        <end position="562"/>
    </location>
</feature>
<dbReference type="GO" id="GO:0015888">
    <property type="term" value="P:thiamine transport"/>
    <property type="evidence" value="ECO:0007669"/>
    <property type="project" value="InterPro"/>
</dbReference>
<evidence type="ECO:0000313" key="14">
    <source>
        <dbReference type="Proteomes" id="UP000264310"/>
    </source>
</evidence>
<keyword evidence="9 11" id="KW-1133">Transmembrane helix</keyword>
<dbReference type="AlphaFoldDB" id="A0A371X3L0"/>
<keyword evidence="10 11" id="KW-0472">Membrane</keyword>
<keyword evidence="5" id="KW-1003">Cell membrane</keyword>
<dbReference type="EMBL" id="QURL01000004">
    <property type="protein sequence ID" value="RFC63789.1"/>
    <property type="molecule type" value="Genomic_DNA"/>
</dbReference>
<dbReference type="CDD" id="cd06261">
    <property type="entry name" value="TM_PBP2"/>
    <property type="match status" value="2"/>
</dbReference>
<feature type="transmembrane region" description="Helical" evidence="11">
    <location>
        <begin position="166"/>
        <end position="192"/>
    </location>
</feature>
<feature type="domain" description="ABC transmembrane type-1" evidence="12">
    <location>
        <begin position="362"/>
        <end position="562"/>
    </location>
</feature>
<reference evidence="13 14" key="1">
    <citation type="submission" date="2018-08" db="EMBL/GenBank/DDBJ databases">
        <title>Fulvimarina sp. 85, whole genome shotgun sequence.</title>
        <authorList>
            <person name="Tuo L."/>
        </authorList>
    </citation>
    <scope>NUCLEOTIDE SEQUENCE [LARGE SCALE GENOMIC DNA]</scope>
    <source>
        <strain evidence="13 14">85</strain>
    </source>
</reference>
<evidence type="ECO:0000256" key="5">
    <source>
        <dbReference type="ARBA" id="ARBA00022475"/>
    </source>
</evidence>
<comment type="subcellular location">
    <subcellularLocation>
        <location evidence="1">Cell inner membrane</location>
        <topology evidence="1">Multi-pass membrane protein</topology>
    </subcellularLocation>
    <subcellularLocation>
        <location evidence="11">Cell membrane</location>
        <topology evidence="11">Multi-pass membrane protein</topology>
    </subcellularLocation>
</comment>
<keyword evidence="8" id="KW-0677">Repeat</keyword>
<keyword evidence="14" id="KW-1185">Reference proteome</keyword>
<dbReference type="SUPFAM" id="SSF161098">
    <property type="entry name" value="MetI-like"/>
    <property type="match status" value="2"/>
</dbReference>
<feature type="transmembrane region" description="Helical" evidence="11">
    <location>
        <begin position="86"/>
        <end position="111"/>
    </location>
</feature>
<evidence type="ECO:0000256" key="9">
    <source>
        <dbReference type="ARBA" id="ARBA00022989"/>
    </source>
</evidence>
<dbReference type="GO" id="GO:0005886">
    <property type="term" value="C:plasma membrane"/>
    <property type="evidence" value="ECO:0007669"/>
    <property type="project" value="UniProtKB-SubCell"/>
</dbReference>
<dbReference type="InterPro" id="IPR035906">
    <property type="entry name" value="MetI-like_sf"/>
</dbReference>
<organism evidence="13 14">
    <name type="scientific">Fulvimarina endophytica</name>
    <dbReference type="NCBI Taxonomy" id="2293836"/>
    <lineage>
        <taxon>Bacteria</taxon>
        <taxon>Pseudomonadati</taxon>
        <taxon>Pseudomonadota</taxon>
        <taxon>Alphaproteobacteria</taxon>
        <taxon>Hyphomicrobiales</taxon>
        <taxon>Aurantimonadaceae</taxon>
        <taxon>Fulvimarina</taxon>
    </lineage>
</organism>
<comment type="subunit">
    <text evidence="2">The complex is composed of two ATP-binding proteins (ThiQ), two transmembrane proteins (ThiP) and a solute-binding protein (ThiB).</text>
</comment>
<dbReference type="InterPro" id="IPR000515">
    <property type="entry name" value="MetI-like"/>
</dbReference>
<evidence type="ECO:0000256" key="6">
    <source>
        <dbReference type="ARBA" id="ARBA00022519"/>
    </source>
</evidence>
<comment type="similarity">
    <text evidence="11">Belongs to the binding-protein-dependent transport system permease family.</text>
</comment>
<feature type="domain" description="ABC transmembrane type-1" evidence="12">
    <location>
        <begin position="87"/>
        <end position="291"/>
    </location>
</feature>
<evidence type="ECO:0000256" key="4">
    <source>
        <dbReference type="ARBA" id="ARBA00022448"/>
    </source>
</evidence>
<evidence type="ECO:0000256" key="10">
    <source>
        <dbReference type="ARBA" id="ARBA00023136"/>
    </source>
</evidence>
<dbReference type="OrthoDB" id="7066776at2"/>
<feature type="transmembrane region" description="Helical" evidence="11">
    <location>
        <begin position="273"/>
        <end position="291"/>
    </location>
</feature>
<evidence type="ECO:0000256" key="2">
    <source>
        <dbReference type="ARBA" id="ARBA00011650"/>
    </source>
</evidence>